<feature type="transmembrane region" description="Helical" evidence="1">
    <location>
        <begin position="93"/>
        <end position="111"/>
    </location>
</feature>
<accession>A0ABQ5JQJ5</accession>
<organism evidence="2 3">
    <name type="scientific">Furfurilactobacillus curtus</name>
    <dbReference type="NCBI Taxonomy" id="1746200"/>
    <lineage>
        <taxon>Bacteria</taxon>
        <taxon>Bacillati</taxon>
        <taxon>Bacillota</taxon>
        <taxon>Bacilli</taxon>
        <taxon>Lactobacillales</taxon>
        <taxon>Lactobacillaceae</taxon>
        <taxon>Furfurilactobacillus</taxon>
    </lineage>
</organism>
<evidence type="ECO:0000313" key="2">
    <source>
        <dbReference type="EMBL" id="GKT05654.1"/>
    </source>
</evidence>
<feature type="transmembrane region" description="Helical" evidence="1">
    <location>
        <begin position="171"/>
        <end position="197"/>
    </location>
</feature>
<gene>
    <name evidence="2" type="ORF">JCM31185_09420</name>
</gene>
<evidence type="ECO:0000256" key="1">
    <source>
        <dbReference type="SAM" id="Phobius"/>
    </source>
</evidence>
<dbReference type="RefSeq" id="WP_407883071.1">
    <property type="nucleotide sequence ID" value="NZ_BQXO01000002.1"/>
</dbReference>
<keyword evidence="1" id="KW-0472">Membrane</keyword>
<feature type="transmembrane region" description="Helical" evidence="1">
    <location>
        <begin position="203"/>
        <end position="222"/>
    </location>
</feature>
<feature type="transmembrane region" description="Helical" evidence="1">
    <location>
        <begin position="131"/>
        <end position="150"/>
    </location>
</feature>
<proteinExistence type="predicted"/>
<name>A0ABQ5JQJ5_9LACO</name>
<reference evidence="2 3" key="1">
    <citation type="submission" date="2022-03" db="EMBL/GenBank/DDBJ databases">
        <title>Draft genome sequence of Furfurilactobacillus curtus JCM 31185.</title>
        <authorList>
            <person name="Suzuki S."/>
            <person name="Endo A."/>
            <person name="Kajikawa A."/>
        </authorList>
    </citation>
    <scope>NUCLEOTIDE SEQUENCE [LARGE SCALE GENOMIC DNA]</scope>
    <source>
        <strain evidence="2 3">JCM 31185</strain>
    </source>
</reference>
<keyword evidence="1" id="KW-1133">Transmembrane helix</keyword>
<dbReference type="EMBL" id="BQXO01000002">
    <property type="protein sequence ID" value="GKT05654.1"/>
    <property type="molecule type" value="Genomic_DNA"/>
</dbReference>
<sequence>MQNRQDTEQRLLWLVISILLNATFNALTITTNMGSAVWTASAVNLAHWVTHSTSPAIASQALGLVLTIYGILVAFLDLLLIGRFDWQRLLRNILFVVPFSYLIQFIVPFWSNIVGIKYLHGDLSHPVQLTVLIIVNMIGLFGVGAAVSLYQRANLIMHPNDDLSYIIRFRYLHGLATASQMLSYLPPVIIMICCFFANHHTLWAVNFGTVWAFLTQGWVQGWSDRHFVKQLKHHFTHTPANTTTK</sequence>
<feature type="transmembrane region" description="Helical" evidence="1">
    <location>
        <begin position="12"/>
        <end position="37"/>
    </location>
</feature>
<keyword evidence="1" id="KW-0812">Transmembrane</keyword>
<keyword evidence="3" id="KW-1185">Reference proteome</keyword>
<comment type="caution">
    <text evidence="2">The sequence shown here is derived from an EMBL/GenBank/DDBJ whole genome shotgun (WGS) entry which is preliminary data.</text>
</comment>
<dbReference type="Pfam" id="PF19700">
    <property type="entry name" value="DUF6198"/>
    <property type="match status" value="1"/>
</dbReference>
<feature type="transmembrane region" description="Helical" evidence="1">
    <location>
        <begin position="57"/>
        <end position="81"/>
    </location>
</feature>
<evidence type="ECO:0000313" key="3">
    <source>
        <dbReference type="Proteomes" id="UP001628078"/>
    </source>
</evidence>
<dbReference type="InterPro" id="IPR038750">
    <property type="entry name" value="YczE/YyaS-like"/>
</dbReference>
<dbReference type="Proteomes" id="UP001628078">
    <property type="component" value="Unassembled WGS sequence"/>
</dbReference>
<protein>
    <submittedName>
        <fullName evidence="2">Membrane protein</fullName>
    </submittedName>
</protein>